<keyword evidence="1" id="KW-0479">Metal-binding</keyword>
<reference evidence="3 4" key="1">
    <citation type="submission" date="2015-03" db="EMBL/GenBank/DDBJ databases">
        <title>Draft genome of the nematode, Opisthorchis viverrini.</title>
        <authorList>
            <person name="Mitreva M."/>
        </authorList>
    </citation>
    <scope>NUCLEOTIDE SEQUENCE [LARGE SCALE GENOMIC DNA]</scope>
    <source>
        <strain evidence="3">Khon Kaen</strain>
    </source>
</reference>
<evidence type="ECO:0000313" key="4">
    <source>
        <dbReference type="Proteomes" id="UP000243686"/>
    </source>
</evidence>
<dbReference type="AlphaFoldDB" id="A0A1S8WJF5"/>
<evidence type="ECO:0000256" key="2">
    <source>
        <dbReference type="ARBA" id="ARBA00023004"/>
    </source>
</evidence>
<protein>
    <submittedName>
        <fullName evidence="3">Uncharacterized protein</fullName>
    </submittedName>
</protein>
<dbReference type="EMBL" id="KV906546">
    <property type="protein sequence ID" value="OON14579.1"/>
    <property type="molecule type" value="Genomic_DNA"/>
</dbReference>
<dbReference type="GO" id="GO:0006355">
    <property type="term" value="P:regulation of DNA-templated transcription"/>
    <property type="evidence" value="ECO:0007669"/>
    <property type="project" value="TreeGrafter"/>
</dbReference>
<accession>A0A1S8WJF5</accession>
<dbReference type="GO" id="GO:0000785">
    <property type="term" value="C:chromatin"/>
    <property type="evidence" value="ECO:0007669"/>
    <property type="project" value="TreeGrafter"/>
</dbReference>
<organism evidence="3 4">
    <name type="scientific">Opisthorchis viverrini</name>
    <name type="common">Southeast Asian liver fluke</name>
    <dbReference type="NCBI Taxonomy" id="6198"/>
    <lineage>
        <taxon>Eukaryota</taxon>
        <taxon>Metazoa</taxon>
        <taxon>Spiralia</taxon>
        <taxon>Lophotrochozoa</taxon>
        <taxon>Platyhelminthes</taxon>
        <taxon>Trematoda</taxon>
        <taxon>Digenea</taxon>
        <taxon>Opisthorchiida</taxon>
        <taxon>Opisthorchiata</taxon>
        <taxon>Opisthorchiidae</taxon>
        <taxon>Opisthorchis</taxon>
    </lineage>
</organism>
<proteinExistence type="predicted"/>
<dbReference type="GO" id="GO:0005634">
    <property type="term" value="C:nucleus"/>
    <property type="evidence" value="ECO:0007669"/>
    <property type="project" value="TreeGrafter"/>
</dbReference>
<keyword evidence="2" id="KW-0408">Iron</keyword>
<dbReference type="Gene3D" id="2.60.120.650">
    <property type="entry name" value="Cupin"/>
    <property type="match status" value="1"/>
</dbReference>
<keyword evidence="4" id="KW-1185">Reference proteome</keyword>
<sequence>MYEEGKSAGSDKPIRNVPIQKKRLKPPLSDIPKGDWFCPSCVAKRFRRLHHDEAFGFSYSDRRRTLAKFGNFADEFKSKHFGKPAHLISLDEVEKEFWRIMSCQNSGITVEYGADLNARDFGSGFPYKGDRQNAERKKYAESPWNLNNLPVNDLSALRFLPSDISGMISSKLVIILMNTSWKKSVCGVQTRFIHS</sequence>
<dbReference type="Proteomes" id="UP000243686">
    <property type="component" value="Unassembled WGS sequence"/>
</dbReference>
<evidence type="ECO:0000313" key="3">
    <source>
        <dbReference type="EMBL" id="OON14579.1"/>
    </source>
</evidence>
<dbReference type="GO" id="GO:0046872">
    <property type="term" value="F:metal ion binding"/>
    <property type="evidence" value="ECO:0007669"/>
    <property type="project" value="UniProtKB-KW"/>
</dbReference>
<dbReference type="GO" id="GO:0034647">
    <property type="term" value="F:histone H3K4me/H3K4me2/H3K4me3 demethylase activity"/>
    <property type="evidence" value="ECO:0007669"/>
    <property type="project" value="TreeGrafter"/>
</dbReference>
<dbReference type="PANTHER" id="PTHR10694">
    <property type="entry name" value="LYSINE-SPECIFIC DEMETHYLASE"/>
    <property type="match status" value="1"/>
</dbReference>
<name>A0A1S8WJF5_OPIVI</name>
<evidence type="ECO:0000256" key="1">
    <source>
        <dbReference type="ARBA" id="ARBA00022723"/>
    </source>
</evidence>
<gene>
    <name evidence="3" type="ORF">X801_09626</name>
</gene>
<dbReference type="PANTHER" id="PTHR10694:SF33">
    <property type="entry name" value="LYSINE-SPECIFIC DEMETHYLASE 5"/>
    <property type="match status" value="1"/>
</dbReference>